<dbReference type="InterPro" id="IPR014729">
    <property type="entry name" value="Rossmann-like_a/b/a_fold"/>
</dbReference>
<comment type="function">
    <text evidence="6">Ligates lysine onto the cytidine present at position 34 of the AUA codon-specific tRNA(Ile) that contains the anticodon CAU, in an ATP-dependent manner. Cytidine is converted to lysidine, thus changing the amino acid specificity of the tRNA from methionine to isoleucine.</text>
</comment>
<sequence>MVPPSSPLAPIEAARNFLERIQKPALLLVAVSGGSDSTGLLLALHEVLLVSGRDDVQLHAVTIDHALRPEAADEAEAVQSLCRGLNIPHHIFRWNDDKPKTGISAAARLARYRLIGEIADAISATAIVVGHTLDDQRETIAMRSQRSAQAGMPGLSGMADAVLYNARHWVLRPFLGVRREDIRDDLAAKGQGWFDDPSNEDDTYERVRVRKLSRNAEPPSREPLLDRTELASRAAAFVHSGVQAYPGGLIKLSADCLGDDPAVIRYALAALTCVAGGRAYPLAAQSMDRVMAFVTAREPGRLTAGRVIFDRRKDGLYLMRENRDVPTITVAPGETARWDERFEIVNHSLAPVTVSGGAVAHEEDTTLTTVPAGVLKRAKLSQPRVTPEGAGQGEADLRSITMRPLLAPYDLFLPRFDLDLANAIALSLGRGVYPKLPLQSLS</sequence>
<dbReference type="NCBIfam" id="TIGR02432">
    <property type="entry name" value="lysidine_TilS_N"/>
    <property type="match status" value="1"/>
</dbReference>
<comment type="similarity">
    <text evidence="6">Belongs to the tRNA(Ile)-lysidine synthase family.</text>
</comment>
<reference evidence="8 9" key="1">
    <citation type="submission" date="2018-04" db="EMBL/GenBank/DDBJ databases">
        <authorList>
            <person name="Hagen T."/>
        </authorList>
    </citation>
    <scope>NUCLEOTIDE SEQUENCE [LARGE SCALE GENOMIC DNA]</scope>
    <source>
        <strain evidence="8 9">TPD7009</strain>
    </source>
</reference>
<dbReference type="GO" id="GO:0005737">
    <property type="term" value="C:cytoplasm"/>
    <property type="evidence" value="ECO:0007669"/>
    <property type="project" value="UniProtKB-SubCell"/>
</dbReference>
<dbReference type="RefSeq" id="WP_116492000.1">
    <property type="nucleotide sequence ID" value="NZ_QDFR01000001.1"/>
</dbReference>
<dbReference type="GO" id="GO:0032267">
    <property type="term" value="F:tRNA(Ile)-lysidine synthase activity"/>
    <property type="evidence" value="ECO:0007669"/>
    <property type="project" value="UniProtKB-EC"/>
</dbReference>
<evidence type="ECO:0000256" key="5">
    <source>
        <dbReference type="ARBA" id="ARBA00048539"/>
    </source>
</evidence>
<evidence type="ECO:0000313" key="8">
    <source>
        <dbReference type="EMBL" id="PVE57064.1"/>
    </source>
</evidence>
<evidence type="ECO:0000259" key="7">
    <source>
        <dbReference type="Pfam" id="PF01171"/>
    </source>
</evidence>
<keyword evidence="6" id="KW-0963">Cytoplasm</keyword>
<evidence type="ECO:0000256" key="6">
    <source>
        <dbReference type="HAMAP-Rule" id="MF_01161"/>
    </source>
</evidence>
<dbReference type="HAMAP" id="MF_01161">
    <property type="entry name" value="tRNA_Ile_lys_synt"/>
    <property type="match status" value="1"/>
</dbReference>
<dbReference type="EC" id="6.3.4.19" evidence="6"/>
<comment type="caution">
    <text evidence="8">The sequence shown here is derived from an EMBL/GenBank/DDBJ whole genome shotgun (WGS) entry which is preliminary data.</text>
</comment>
<evidence type="ECO:0000256" key="4">
    <source>
        <dbReference type="ARBA" id="ARBA00022840"/>
    </source>
</evidence>
<protein>
    <recommendedName>
        <fullName evidence="6">tRNA(Ile)-lysidine synthase</fullName>
        <ecNumber evidence="6">6.3.4.19</ecNumber>
    </recommendedName>
    <alternativeName>
        <fullName evidence="6">tRNA(Ile)-2-lysyl-cytidine synthase</fullName>
    </alternativeName>
    <alternativeName>
        <fullName evidence="6">tRNA(Ile)-lysidine synthetase</fullName>
    </alternativeName>
</protein>
<dbReference type="InterPro" id="IPR012795">
    <property type="entry name" value="tRNA_Ile_lys_synt_N"/>
</dbReference>
<dbReference type="AlphaFoldDB" id="A0AA92HB16"/>
<feature type="domain" description="tRNA(Ile)-lysidine/2-thiocytidine synthase N-terminal" evidence="7">
    <location>
        <begin position="27"/>
        <end position="211"/>
    </location>
</feature>
<evidence type="ECO:0000256" key="2">
    <source>
        <dbReference type="ARBA" id="ARBA00022694"/>
    </source>
</evidence>
<keyword evidence="3 6" id="KW-0547">Nucleotide-binding</keyword>
<dbReference type="EMBL" id="QDFR01000001">
    <property type="protein sequence ID" value="PVE57064.1"/>
    <property type="molecule type" value="Genomic_DNA"/>
</dbReference>
<dbReference type="InterPro" id="IPR012094">
    <property type="entry name" value="tRNA_Ile_lys_synt"/>
</dbReference>
<dbReference type="Proteomes" id="UP000244335">
    <property type="component" value="Unassembled WGS sequence"/>
</dbReference>
<name>A0AA92HB16_RHIRH</name>
<feature type="binding site" evidence="6">
    <location>
        <begin position="32"/>
        <end position="37"/>
    </location>
    <ligand>
        <name>ATP</name>
        <dbReference type="ChEBI" id="CHEBI:30616"/>
    </ligand>
</feature>
<evidence type="ECO:0000256" key="3">
    <source>
        <dbReference type="ARBA" id="ARBA00022741"/>
    </source>
</evidence>
<accession>A0AA92HB16</accession>
<gene>
    <name evidence="6 8" type="primary">tilS</name>
    <name evidence="8" type="ORF">DC430_04810</name>
</gene>
<dbReference type="PANTHER" id="PTHR43033">
    <property type="entry name" value="TRNA(ILE)-LYSIDINE SYNTHASE-RELATED"/>
    <property type="match status" value="1"/>
</dbReference>
<keyword evidence="1 6" id="KW-0436">Ligase</keyword>
<comment type="subcellular location">
    <subcellularLocation>
        <location evidence="6">Cytoplasm</location>
    </subcellularLocation>
</comment>
<keyword evidence="4 6" id="KW-0067">ATP-binding</keyword>
<comment type="domain">
    <text evidence="6">The N-terminal region contains the highly conserved SGGXDS motif, predicted to be a P-loop motif involved in ATP binding.</text>
</comment>
<keyword evidence="2 6" id="KW-0819">tRNA processing</keyword>
<dbReference type="PANTHER" id="PTHR43033:SF1">
    <property type="entry name" value="TRNA(ILE)-LYSIDINE SYNTHASE-RELATED"/>
    <property type="match status" value="1"/>
</dbReference>
<dbReference type="Pfam" id="PF01171">
    <property type="entry name" value="ATP_bind_3"/>
    <property type="match status" value="1"/>
</dbReference>
<dbReference type="InterPro" id="IPR011063">
    <property type="entry name" value="TilS/TtcA_N"/>
</dbReference>
<dbReference type="SUPFAM" id="SSF52402">
    <property type="entry name" value="Adenine nucleotide alpha hydrolases-like"/>
    <property type="match status" value="1"/>
</dbReference>
<organism evidence="8 9">
    <name type="scientific">Rhizobium rhizogenes</name>
    <name type="common">Agrobacterium rhizogenes</name>
    <dbReference type="NCBI Taxonomy" id="359"/>
    <lineage>
        <taxon>Bacteria</taxon>
        <taxon>Pseudomonadati</taxon>
        <taxon>Pseudomonadota</taxon>
        <taxon>Alphaproteobacteria</taxon>
        <taxon>Hyphomicrobiales</taxon>
        <taxon>Rhizobiaceae</taxon>
        <taxon>Rhizobium/Agrobacterium group</taxon>
        <taxon>Rhizobium</taxon>
    </lineage>
</organism>
<dbReference type="CDD" id="cd01992">
    <property type="entry name" value="TilS_N"/>
    <property type="match status" value="1"/>
</dbReference>
<evidence type="ECO:0000256" key="1">
    <source>
        <dbReference type="ARBA" id="ARBA00022598"/>
    </source>
</evidence>
<proteinExistence type="inferred from homology"/>
<dbReference type="GO" id="GO:0005524">
    <property type="term" value="F:ATP binding"/>
    <property type="evidence" value="ECO:0007669"/>
    <property type="project" value="UniProtKB-UniRule"/>
</dbReference>
<comment type="catalytic activity">
    <reaction evidence="5 6">
        <text>cytidine(34) in tRNA(Ile2) + L-lysine + ATP = lysidine(34) in tRNA(Ile2) + AMP + diphosphate + H(+)</text>
        <dbReference type="Rhea" id="RHEA:43744"/>
        <dbReference type="Rhea" id="RHEA-COMP:10625"/>
        <dbReference type="Rhea" id="RHEA-COMP:10670"/>
        <dbReference type="ChEBI" id="CHEBI:15378"/>
        <dbReference type="ChEBI" id="CHEBI:30616"/>
        <dbReference type="ChEBI" id="CHEBI:32551"/>
        <dbReference type="ChEBI" id="CHEBI:33019"/>
        <dbReference type="ChEBI" id="CHEBI:82748"/>
        <dbReference type="ChEBI" id="CHEBI:83665"/>
        <dbReference type="ChEBI" id="CHEBI:456215"/>
        <dbReference type="EC" id="6.3.4.19"/>
    </reaction>
</comment>
<dbReference type="Gene3D" id="3.40.50.620">
    <property type="entry name" value="HUPs"/>
    <property type="match status" value="1"/>
</dbReference>
<dbReference type="GO" id="GO:0006400">
    <property type="term" value="P:tRNA modification"/>
    <property type="evidence" value="ECO:0007669"/>
    <property type="project" value="UniProtKB-UniRule"/>
</dbReference>
<evidence type="ECO:0000313" key="9">
    <source>
        <dbReference type="Proteomes" id="UP000244335"/>
    </source>
</evidence>